<dbReference type="InterPro" id="IPR030678">
    <property type="entry name" value="Peptide/Ni-bd"/>
</dbReference>
<comment type="caution">
    <text evidence="3">The sequence shown here is derived from an EMBL/GenBank/DDBJ whole genome shotgun (WGS) entry which is preliminary data.</text>
</comment>
<dbReference type="Gene3D" id="3.40.190.10">
    <property type="entry name" value="Periplasmic binding protein-like II"/>
    <property type="match status" value="1"/>
</dbReference>
<organism evidence="3 4">
    <name type="scientific">Pseudonocardia parietis</name>
    <dbReference type="NCBI Taxonomy" id="570936"/>
    <lineage>
        <taxon>Bacteria</taxon>
        <taxon>Bacillati</taxon>
        <taxon>Actinomycetota</taxon>
        <taxon>Actinomycetes</taxon>
        <taxon>Pseudonocardiales</taxon>
        <taxon>Pseudonocardiaceae</taxon>
        <taxon>Pseudonocardia</taxon>
    </lineage>
</organism>
<keyword evidence="4" id="KW-1185">Reference proteome</keyword>
<dbReference type="Proteomes" id="UP001519295">
    <property type="component" value="Unassembled WGS sequence"/>
</dbReference>
<dbReference type="InterPro" id="IPR039424">
    <property type="entry name" value="SBP_5"/>
</dbReference>
<gene>
    <name evidence="3" type="ORF">JOF36_004591</name>
</gene>
<feature type="domain" description="Solute-binding protein family 5" evidence="2">
    <location>
        <begin position="85"/>
        <end position="434"/>
    </location>
</feature>
<dbReference type="InterPro" id="IPR000914">
    <property type="entry name" value="SBP_5_dom"/>
</dbReference>
<dbReference type="CDD" id="cd00995">
    <property type="entry name" value="PBP2_NikA_DppA_OppA_like"/>
    <property type="match status" value="1"/>
</dbReference>
<dbReference type="Pfam" id="PF00496">
    <property type="entry name" value="SBP_bac_5"/>
    <property type="match status" value="1"/>
</dbReference>
<name>A0ABS4VYC2_9PSEU</name>
<reference evidence="3 4" key="1">
    <citation type="submission" date="2021-03" db="EMBL/GenBank/DDBJ databases">
        <title>Sequencing the genomes of 1000 actinobacteria strains.</title>
        <authorList>
            <person name="Klenk H.-P."/>
        </authorList>
    </citation>
    <scope>NUCLEOTIDE SEQUENCE [LARGE SCALE GENOMIC DNA]</scope>
    <source>
        <strain evidence="3 4">DSM 45256</strain>
    </source>
</reference>
<evidence type="ECO:0000256" key="1">
    <source>
        <dbReference type="ARBA" id="ARBA00022729"/>
    </source>
</evidence>
<dbReference type="PANTHER" id="PTHR30290">
    <property type="entry name" value="PERIPLASMIC BINDING COMPONENT OF ABC TRANSPORTER"/>
    <property type="match status" value="1"/>
</dbReference>
<protein>
    <submittedName>
        <fullName evidence="3">Peptide/nickel transport system substrate-binding protein</fullName>
    </submittedName>
</protein>
<evidence type="ECO:0000259" key="2">
    <source>
        <dbReference type="Pfam" id="PF00496"/>
    </source>
</evidence>
<accession>A0ABS4VYC2</accession>
<keyword evidence="1" id="KW-0732">Signal</keyword>
<dbReference type="Gene3D" id="3.10.105.10">
    <property type="entry name" value="Dipeptide-binding Protein, Domain 3"/>
    <property type="match status" value="1"/>
</dbReference>
<dbReference type="PANTHER" id="PTHR30290:SF38">
    <property type="entry name" value="D,D-DIPEPTIDE-BINDING PERIPLASMIC PROTEIN DDPA-RELATED"/>
    <property type="match status" value="1"/>
</dbReference>
<dbReference type="EMBL" id="JAGINU010000001">
    <property type="protein sequence ID" value="MBP2368895.1"/>
    <property type="molecule type" value="Genomic_DNA"/>
</dbReference>
<dbReference type="SUPFAM" id="SSF53850">
    <property type="entry name" value="Periplasmic binding protein-like II"/>
    <property type="match status" value="1"/>
</dbReference>
<dbReference type="PIRSF" id="PIRSF002741">
    <property type="entry name" value="MppA"/>
    <property type="match status" value="1"/>
</dbReference>
<proteinExistence type="predicted"/>
<evidence type="ECO:0000313" key="4">
    <source>
        <dbReference type="Proteomes" id="UP001519295"/>
    </source>
</evidence>
<dbReference type="RefSeq" id="WP_210030613.1">
    <property type="nucleotide sequence ID" value="NZ_JAGINU010000001.1"/>
</dbReference>
<evidence type="ECO:0000313" key="3">
    <source>
        <dbReference type="EMBL" id="MBP2368895.1"/>
    </source>
</evidence>
<sequence>MLAAAALVLTSCAGGGGVAGSAAAGADADAGAGTEPVQGGSATVVYLNEPRTLDPTAGSNNTPGNAIVGNALYGTLLITDPETGEIAPSMASSFSTPDDGKTFELTLRDGLTFSDGSPFEASAIKAQWERHKDPAAGSSYFADANQVESIEVTSPTTLRATMATPVPNFGYSIVTSGLNWIPKPEALAAGAEAFDENPIGAGPFTLQEWRRQDAMVLVKNPAYWDAPRPYLDQLTVRAVLDASQRINTVISGGADVGAESSWENVQKAKDAGLVTDIQPLSGGNYLALNMRRAPFDDIRAREAVAAALDPEGLNVSVYTGAAELVDTLFAPTSPFRTDIPTNEPDPARAQELFDELAAEGKPVSFTFTSTSNSESRATGEAIQAQLSAFRNVTVEVKTIDFAELRTLQSSKDFDATVSSAAFLDPEPRMWTAFQGDSPVNMSGIDDPQLNEALLKGRTSTTVEDRKAAYTVVQERLKALHPNIWMTRNASTAVSGTHVGGLTQYGYGSLRPEMLWVQE</sequence>